<reference evidence="2 3" key="1">
    <citation type="submission" date="2020-08" db="EMBL/GenBank/DDBJ databases">
        <authorList>
            <person name="Koutsovoulos G."/>
            <person name="Danchin GJ E."/>
        </authorList>
    </citation>
    <scope>NUCLEOTIDE SEQUENCE [LARGE SCALE GENOMIC DNA]</scope>
</reference>
<dbReference type="AlphaFoldDB" id="A0A6V7VV83"/>
<evidence type="ECO:0000313" key="3">
    <source>
        <dbReference type="Proteomes" id="UP000580250"/>
    </source>
</evidence>
<dbReference type="Proteomes" id="UP000580250">
    <property type="component" value="Unassembled WGS sequence"/>
</dbReference>
<dbReference type="EMBL" id="CAJEWN010000320">
    <property type="protein sequence ID" value="CAD2178494.1"/>
    <property type="molecule type" value="Genomic_DNA"/>
</dbReference>
<feature type="region of interest" description="Disordered" evidence="1">
    <location>
        <begin position="74"/>
        <end position="98"/>
    </location>
</feature>
<sequence length="138" mass="16327">MHWVTINKLLIEEDSKLLLNLSKTIEEEKGQERLIQNLKSFLDQKNSNKLIRILNHHKIRLEKNKATNKEIKEKKTKNHVKAIAKPDNKQKSEKKKSNRKIQVINLKELVGYEKMLVITLFHYIRGAARLVSREISFF</sequence>
<gene>
    <name evidence="2" type="ORF">MENT_LOCUS30437</name>
</gene>
<organism evidence="2 3">
    <name type="scientific">Meloidogyne enterolobii</name>
    <name type="common">Root-knot nematode worm</name>
    <name type="synonym">Meloidogyne mayaguensis</name>
    <dbReference type="NCBI Taxonomy" id="390850"/>
    <lineage>
        <taxon>Eukaryota</taxon>
        <taxon>Metazoa</taxon>
        <taxon>Ecdysozoa</taxon>
        <taxon>Nematoda</taxon>
        <taxon>Chromadorea</taxon>
        <taxon>Rhabditida</taxon>
        <taxon>Tylenchina</taxon>
        <taxon>Tylenchomorpha</taxon>
        <taxon>Tylenchoidea</taxon>
        <taxon>Meloidogynidae</taxon>
        <taxon>Meloidogyninae</taxon>
        <taxon>Meloidogyne</taxon>
    </lineage>
</organism>
<name>A0A6V7VV83_MELEN</name>
<evidence type="ECO:0000313" key="2">
    <source>
        <dbReference type="EMBL" id="CAD2178494.1"/>
    </source>
</evidence>
<protein>
    <submittedName>
        <fullName evidence="2">Uncharacterized protein</fullName>
    </submittedName>
</protein>
<comment type="caution">
    <text evidence="2">The sequence shown here is derived from an EMBL/GenBank/DDBJ whole genome shotgun (WGS) entry which is preliminary data.</text>
</comment>
<accession>A0A6V7VV83</accession>
<proteinExistence type="predicted"/>
<evidence type="ECO:0000256" key="1">
    <source>
        <dbReference type="SAM" id="MobiDB-lite"/>
    </source>
</evidence>